<evidence type="ECO:0000256" key="2">
    <source>
        <dbReference type="SAM" id="SignalP"/>
    </source>
</evidence>
<feature type="compositionally biased region" description="Pro residues" evidence="1">
    <location>
        <begin position="672"/>
        <end position="743"/>
    </location>
</feature>
<dbReference type="PANTHER" id="PTHR33472">
    <property type="entry name" value="OS01G0106600 PROTEIN"/>
    <property type="match status" value="1"/>
</dbReference>
<dbReference type="PANTHER" id="PTHR33472:SF28">
    <property type="entry name" value="BROMO AND FHA DOMAIN-CONTAINING PROTEIN DDB_G0267958"/>
    <property type="match status" value="1"/>
</dbReference>
<dbReference type="Proteomes" id="UP000747110">
    <property type="component" value="Unassembled WGS sequence"/>
</dbReference>
<feature type="region of interest" description="Disordered" evidence="1">
    <location>
        <begin position="560"/>
        <end position="825"/>
    </location>
</feature>
<dbReference type="Pfam" id="PF05548">
    <property type="entry name" value="Peptidase_M11"/>
    <property type="match status" value="1"/>
</dbReference>
<dbReference type="AlphaFoldDB" id="A0A8J4GVV3"/>
<protein>
    <recommendedName>
        <fullName evidence="3">Peptidase M11 gametolysin domain-containing protein</fullName>
    </recommendedName>
</protein>
<feature type="compositionally biased region" description="Pro residues" evidence="1">
    <location>
        <begin position="584"/>
        <end position="603"/>
    </location>
</feature>
<sequence>MPSDGCCCHSLSSRPWRQHAIRLWSVVMVLYLRSFFSTAAEDGPQSFEGTLTIMSSDLPDSPAPWAYDSNSENSLVYLLHQPKIFTLFELEMPSTVVHGTLNSGERVVVTGWLTSSDSIRVDTIEAALPETVVMARSVAPSAPTAMSTTAAVAAAAAADAAATVARAAAVAATFAMQVPVAALTSSSSSSTVSDGPTKPALAAALAAALTYTRIVTDVPVLFIILSICDYPAATTKQELERTVFAGPGSASLTLESYYYECSRGKASMSRSNSMVVGPIHVPCSFNGSYRFSASSCTYRDAWGWQTFAQQYLTLNASLDISRYRHRVAVLPRYFTNDAGCPWIGLGTLGPVEKGADGSYISSMAWVQGESSGDVMAFMHELGHNLYLHHANGSNGCEYCDWSSVMGGCCAVRCHNAPHNWQLGWGTPLAVLTSATLPVGVFLYFSLPSQTAADAHILWLQPDWTTSGRRDQDLPVSYYISYRIDSGRYDADIPESFLYATNVYYWNGPSQTSVLRTRHVASVFTGEEYRCTKERWVVRQLAHAVGSGRVGLCRYSEERETSCRDGLDNDCDGLVDSADPDCSSPSPPRSPPPSPPHPRPPPGDFYPGLGDAPPGYEEDSKELLPPSKPRPPHPTSPPPPPPRPSPPPSPLPPPKPKPPPPMKSPPRIGVLSRPPPLKPPPAAKHPRSPPPSSPSPPPSPPPSPQPPPPPGLPIPPRPPKSKPPPPSPAPYHPPNPDPPSPKPSASPAVKNEPPPPRPPSPNPPRRPGSPPPSPIPPSPRPPKKKSPPPPPPSPPPPLRPSPSTPPPAAGSRRRPPPPAVKISGIQTRRRRLAFQLERSELL</sequence>
<dbReference type="InterPro" id="IPR008752">
    <property type="entry name" value="Peptidase_M11"/>
</dbReference>
<keyword evidence="7" id="KW-1185">Reference proteome</keyword>
<evidence type="ECO:0000313" key="7">
    <source>
        <dbReference type="Proteomes" id="UP000747110"/>
    </source>
</evidence>
<reference evidence="5" key="1">
    <citation type="journal article" date="2021" name="Proc. Natl. Acad. Sci. U.S.A.">
        <title>Three genomes in the algal genus Volvox reveal the fate of a haploid sex-determining region after a transition to homothallism.</title>
        <authorList>
            <person name="Yamamoto K."/>
            <person name="Hamaji T."/>
            <person name="Kawai-Toyooka H."/>
            <person name="Matsuzaki R."/>
            <person name="Takahashi F."/>
            <person name="Nishimura Y."/>
            <person name="Kawachi M."/>
            <person name="Noguchi H."/>
            <person name="Minakuchi Y."/>
            <person name="Umen J.G."/>
            <person name="Toyoda A."/>
            <person name="Nozaki H."/>
        </authorList>
    </citation>
    <scope>NUCLEOTIDE SEQUENCE</scope>
    <source>
        <strain evidence="5">NIES-3785</strain>
        <strain evidence="4">NIES-3786</strain>
    </source>
</reference>
<feature type="compositionally biased region" description="Pro residues" evidence="1">
    <location>
        <begin position="786"/>
        <end position="807"/>
    </location>
</feature>
<feature type="domain" description="Peptidase M11 gametolysin" evidence="3">
    <location>
        <begin position="220"/>
        <end position="507"/>
    </location>
</feature>
<evidence type="ECO:0000259" key="3">
    <source>
        <dbReference type="Pfam" id="PF05548"/>
    </source>
</evidence>
<evidence type="ECO:0000313" key="6">
    <source>
        <dbReference type="Proteomes" id="UP000722791"/>
    </source>
</evidence>
<comment type="caution">
    <text evidence="5">The sequence shown here is derived from an EMBL/GenBank/DDBJ whole genome shotgun (WGS) entry which is preliminary data.</text>
</comment>
<evidence type="ECO:0000313" key="5">
    <source>
        <dbReference type="EMBL" id="GIM14213.1"/>
    </source>
</evidence>
<dbReference type="EMBL" id="BNCQ01000055">
    <property type="protein sequence ID" value="GIM14213.1"/>
    <property type="molecule type" value="Genomic_DNA"/>
</dbReference>
<feature type="chain" id="PRO_5035415814" description="Peptidase M11 gametolysin domain-containing protein" evidence="2">
    <location>
        <begin position="40"/>
        <end position="841"/>
    </location>
</feature>
<dbReference type="EMBL" id="BNCP01000046">
    <property type="protein sequence ID" value="GIL88649.1"/>
    <property type="molecule type" value="Genomic_DNA"/>
</dbReference>
<proteinExistence type="predicted"/>
<feature type="compositionally biased region" description="Pro residues" evidence="1">
    <location>
        <begin position="625"/>
        <end position="663"/>
    </location>
</feature>
<organism evidence="5 6">
    <name type="scientific">Volvox reticuliferus</name>
    <dbReference type="NCBI Taxonomy" id="1737510"/>
    <lineage>
        <taxon>Eukaryota</taxon>
        <taxon>Viridiplantae</taxon>
        <taxon>Chlorophyta</taxon>
        <taxon>core chlorophytes</taxon>
        <taxon>Chlorophyceae</taxon>
        <taxon>CS clade</taxon>
        <taxon>Chlamydomonadales</taxon>
        <taxon>Volvocaceae</taxon>
        <taxon>Volvox</taxon>
    </lineage>
</organism>
<accession>A0A8J4GVV3</accession>
<feature type="compositionally biased region" description="Pro residues" evidence="1">
    <location>
        <begin position="751"/>
        <end position="779"/>
    </location>
</feature>
<feature type="signal peptide" evidence="2">
    <location>
        <begin position="1"/>
        <end position="39"/>
    </location>
</feature>
<dbReference type="OrthoDB" id="535741at2759"/>
<keyword evidence="2" id="KW-0732">Signal</keyword>
<evidence type="ECO:0000313" key="4">
    <source>
        <dbReference type="EMBL" id="GIL88649.1"/>
    </source>
</evidence>
<name>A0A8J4GVV3_9CHLO</name>
<dbReference type="Proteomes" id="UP000722791">
    <property type="component" value="Unassembled WGS sequence"/>
</dbReference>
<evidence type="ECO:0000256" key="1">
    <source>
        <dbReference type="SAM" id="MobiDB-lite"/>
    </source>
</evidence>
<gene>
    <name evidence="4" type="ORF">Vretifemale_16565</name>
    <name evidence="5" type="ORF">Vretimale_17244</name>
</gene>